<gene>
    <name evidence="1" type="ORF">BDM02DRAFT_3127513</name>
</gene>
<reference evidence="1" key="1">
    <citation type="submission" date="2019-10" db="EMBL/GenBank/DDBJ databases">
        <authorList>
            <consortium name="DOE Joint Genome Institute"/>
            <person name="Kuo A."/>
            <person name="Miyauchi S."/>
            <person name="Kiss E."/>
            <person name="Drula E."/>
            <person name="Kohler A."/>
            <person name="Sanchez-Garcia M."/>
            <person name="Andreopoulos B."/>
            <person name="Barry K.W."/>
            <person name="Bonito G."/>
            <person name="Buee M."/>
            <person name="Carver A."/>
            <person name="Chen C."/>
            <person name="Cichocki N."/>
            <person name="Clum A."/>
            <person name="Culley D."/>
            <person name="Crous P.W."/>
            <person name="Fauchery L."/>
            <person name="Girlanda M."/>
            <person name="Hayes R."/>
            <person name="Keri Z."/>
            <person name="Labutti K."/>
            <person name="Lipzen A."/>
            <person name="Lombard V."/>
            <person name="Magnuson J."/>
            <person name="Maillard F."/>
            <person name="Morin E."/>
            <person name="Murat C."/>
            <person name="Nolan M."/>
            <person name="Ohm R."/>
            <person name="Pangilinan J."/>
            <person name="Pereira M."/>
            <person name="Perotto S."/>
            <person name="Peter M."/>
            <person name="Riley R."/>
            <person name="Sitrit Y."/>
            <person name="Stielow B."/>
            <person name="Szollosi G."/>
            <person name="Zifcakova L."/>
            <person name="Stursova M."/>
            <person name="Spatafora J.W."/>
            <person name="Tedersoo L."/>
            <person name="Vaario L.-M."/>
            <person name="Yamada A."/>
            <person name="Yan M."/>
            <person name="Wang P."/>
            <person name="Xu J."/>
            <person name="Bruns T."/>
            <person name="Baldrian P."/>
            <person name="Vilgalys R."/>
            <person name="Henrissat B."/>
            <person name="Grigoriev I.V."/>
            <person name="Hibbett D."/>
            <person name="Nagy L.G."/>
            <person name="Martin F.M."/>
        </authorList>
    </citation>
    <scope>NUCLEOTIDE SEQUENCE</scope>
    <source>
        <strain evidence="1">P2</strain>
    </source>
</reference>
<dbReference type="EMBL" id="MU117982">
    <property type="protein sequence ID" value="KAF9650699.1"/>
    <property type="molecule type" value="Genomic_DNA"/>
</dbReference>
<organism evidence="1 2">
    <name type="scientific">Thelephora ganbajun</name>
    <name type="common">Ganba fungus</name>
    <dbReference type="NCBI Taxonomy" id="370292"/>
    <lineage>
        <taxon>Eukaryota</taxon>
        <taxon>Fungi</taxon>
        <taxon>Dikarya</taxon>
        <taxon>Basidiomycota</taxon>
        <taxon>Agaricomycotina</taxon>
        <taxon>Agaricomycetes</taxon>
        <taxon>Thelephorales</taxon>
        <taxon>Thelephoraceae</taxon>
        <taxon>Thelephora</taxon>
    </lineage>
</organism>
<accession>A0ACB6ZMC1</accession>
<protein>
    <submittedName>
        <fullName evidence="1">Uncharacterized protein</fullName>
    </submittedName>
</protein>
<dbReference type="Proteomes" id="UP000886501">
    <property type="component" value="Unassembled WGS sequence"/>
</dbReference>
<proteinExistence type="predicted"/>
<comment type="caution">
    <text evidence="1">The sequence shown here is derived from an EMBL/GenBank/DDBJ whole genome shotgun (WGS) entry which is preliminary data.</text>
</comment>
<evidence type="ECO:0000313" key="2">
    <source>
        <dbReference type="Proteomes" id="UP000886501"/>
    </source>
</evidence>
<keyword evidence="2" id="KW-1185">Reference proteome</keyword>
<sequence>MVARKNLTIEVESPAASPLPTTSTTKSKRMTFPDVPRDVDSLMEEHWNDPNYDVNGLPSPTASSADSFELESKGRRGSTTGYSTSEFDRESHYGSSKEHSASKLKFADDDEVEESPYPEVRAAVSNVDDPSLPVNTIRMWVIGIFFSAALPAFNQLFNLRYPSIFMSGVVVQLLALPTGRFFEWVLPATKFNTFGYVWTLNPGPFNVKEHTVITIMAKPIAVMIFKVYGTIVTKQALDFSGHLKLGHYMKVPPRIMFIAQTIASAISCFVVVGVQRWALTHIEGVCKHGQKNGFICPSSKVFAEASLLYGGIGPSRLFGAGQLYHPAIWFLLIGAVSPIPFYFLARKYPRSLFRYVNIPVFWVGPVGMPPATGINLSSWVLVGFVFQYYLRRYRFMWWMRYNYILSLALDFGLAMGALVIFFTVVYPGGGQQLKWWGNTVYLNTADFNSVPLKTVPDGEFFGPRTWQ</sequence>
<name>A0ACB6ZMC1_THEGA</name>
<reference evidence="1" key="2">
    <citation type="journal article" date="2020" name="Nat. Commun.">
        <title>Large-scale genome sequencing of mycorrhizal fungi provides insights into the early evolution of symbiotic traits.</title>
        <authorList>
            <person name="Miyauchi S."/>
            <person name="Kiss E."/>
            <person name="Kuo A."/>
            <person name="Drula E."/>
            <person name="Kohler A."/>
            <person name="Sanchez-Garcia M."/>
            <person name="Morin E."/>
            <person name="Andreopoulos B."/>
            <person name="Barry K.W."/>
            <person name="Bonito G."/>
            <person name="Buee M."/>
            <person name="Carver A."/>
            <person name="Chen C."/>
            <person name="Cichocki N."/>
            <person name="Clum A."/>
            <person name="Culley D."/>
            <person name="Crous P.W."/>
            <person name="Fauchery L."/>
            <person name="Girlanda M."/>
            <person name="Hayes R.D."/>
            <person name="Keri Z."/>
            <person name="LaButti K."/>
            <person name="Lipzen A."/>
            <person name="Lombard V."/>
            <person name="Magnuson J."/>
            <person name="Maillard F."/>
            <person name="Murat C."/>
            <person name="Nolan M."/>
            <person name="Ohm R.A."/>
            <person name="Pangilinan J."/>
            <person name="Pereira M.F."/>
            <person name="Perotto S."/>
            <person name="Peter M."/>
            <person name="Pfister S."/>
            <person name="Riley R."/>
            <person name="Sitrit Y."/>
            <person name="Stielow J.B."/>
            <person name="Szollosi G."/>
            <person name="Zifcakova L."/>
            <person name="Stursova M."/>
            <person name="Spatafora J.W."/>
            <person name="Tedersoo L."/>
            <person name="Vaario L.M."/>
            <person name="Yamada A."/>
            <person name="Yan M."/>
            <person name="Wang P."/>
            <person name="Xu J."/>
            <person name="Bruns T."/>
            <person name="Baldrian P."/>
            <person name="Vilgalys R."/>
            <person name="Dunand C."/>
            <person name="Henrissat B."/>
            <person name="Grigoriev I.V."/>
            <person name="Hibbett D."/>
            <person name="Nagy L.G."/>
            <person name="Martin F.M."/>
        </authorList>
    </citation>
    <scope>NUCLEOTIDE SEQUENCE</scope>
    <source>
        <strain evidence="1">P2</strain>
    </source>
</reference>
<evidence type="ECO:0000313" key="1">
    <source>
        <dbReference type="EMBL" id="KAF9650699.1"/>
    </source>
</evidence>